<name>A0A7D8Z790_9HELO</name>
<feature type="domain" description="Heterokaryon incompatibility" evidence="2">
    <location>
        <begin position="258"/>
        <end position="406"/>
    </location>
</feature>
<evidence type="ECO:0000259" key="2">
    <source>
        <dbReference type="Pfam" id="PF06985"/>
    </source>
</evidence>
<dbReference type="PANTHER" id="PTHR33112:SF9">
    <property type="entry name" value="HETEROKARYON INCOMPATIBILITY DOMAIN-CONTAINING PROTEIN"/>
    <property type="match status" value="1"/>
</dbReference>
<reference evidence="3 4" key="1">
    <citation type="submission" date="2018-05" db="EMBL/GenBank/DDBJ databases">
        <title>Whole genome sequencing for identification of molecular markers to develop diagnostic detection tools for the regulated plant pathogen Lachnellula willkommii.</title>
        <authorList>
            <person name="Giroux E."/>
            <person name="Bilodeau G."/>
        </authorList>
    </citation>
    <scope>NUCLEOTIDE SEQUENCE [LARGE SCALE GENOMIC DNA]</scope>
    <source>
        <strain evidence="3 4">CBS 625.97</strain>
    </source>
</reference>
<keyword evidence="4" id="KW-1185">Reference proteome</keyword>
<gene>
    <name evidence="3" type="ORF">LCER1_G004851</name>
</gene>
<dbReference type="PANTHER" id="PTHR33112">
    <property type="entry name" value="DOMAIN PROTEIN, PUTATIVE-RELATED"/>
    <property type="match status" value="1"/>
</dbReference>
<evidence type="ECO:0000313" key="4">
    <source>
        <dbReference type="Proteomes" id="UP000481288"/>
    </source>
</evidence>
<dbReference type="EMBL" id="QGMG01000294">
    <property type="protein sequence ID" value="TVY54899.1"/>
    <property type="molecule type" value="Genomic_DNA"/>
</dbReference>
<dbReference type="Pfam" id="PF06985">
    <property type="entry name" value="HET"/>
    <property type="match status" value="1"/>
</dbReference>
<comment type="caution">
    <text evidence="3">The sequence shown here is derived from an EMBL/GenBank/DDBJ whole genome shotgun (WGS) entry which is preliminary data.</text>
</comment>
<accession>A0A7D8Z790</accession>
<evidence type="ECO:0000313" key="3">
    <source>
        <dbReference type="EMBL" id="TVY54899.1"/>
    </source>
</evidence>
<sequence length="685" mass="77433">MAKSRPFVGPEWNSKFFVQSDLDSSDSDSESLSNSPANVQADSREKEQRLCSRCSQMFATLDNLRCLTSRDGYKHHTKAELRESAKGGCPFCKEVLCQKRTTAACFDDDEPLESLKFFARREGTKEENLLVLPLIEESFPDIEGYEEFVAYPFEKWKIAGIGCGTSECGYNIRVQCVFTESDNPAAKYVERRSLAANFESSTKMFQAQRWLEDCRLEHPDCPRHLVPKLPTRVIDVGELGNSQSVRLHVRDRDEKAEYVALSYCWGGPQLFTTTISTLEDNIRSLPENKLPKTIQHAILVTRCLGIRYLWVDALCIIQDSYADKISEIANMGAIYKSATVTISAACASGVNVGFLWNRNRWVKKAYQFPFLLPDGKMTTVSLASFDVRTQQLTVEAIDQRAWCFQESLLSPRQLVFGSRELLWNCQTLQNEPIAKSNTAYLYDLRRLPRSVFSPQYADTHTNFERARIWNTIVESYTRRSISRLDDRLLAIEGVAEELAHIWNDTHVFGLMRGTLIRNLSWHIAVLSDHMGYPSIEPVLPIPTTLSFPSWTWVSVDSPVTIVELNVVDAALVSVTDENSTLHGPEIYGSTGKLVLKAKMLSMQDFSEDIFDKLQASISVDREDKMAVNNTSVLLLLGSSDGEGEISLILRRSKDGMFERIGLMINPFESLFKTHLKIVPALVTII</sequence>
<evidence type="ECO:0000256" key="1">
    <source>
        <dbReference type="SAM" id="MobiDB-lite"/>
    </source>
</evidence>
<protein>
    <recommendedName>
        <fullName evidence="2">Heterokaryon incompatibility domain-containing protein</fullName>
    </recommendedName>
</protein>
<dbReference type="AlphaFoldDB" id="A0A7D8Z790"/>
<feature type="region of interest" description="Disordered" evidence="1">
    <location>
        <begin position="21"/>
        <end position="44"/>
    </location>
</feature>
<proteinExistence type="predicted"/>
<dbReference type="InterPro" id="IPR010730">
    <property type="entry name" value="HET"/>
</dbReference>
<dbReference type="OrthoDB" id="5125733at2759"/>
<organism evidence="3 4">
    <name type="scientific">Lachnellula cervina</name>
    <dbReference type="NCBI Taxonomy" id="1316786"/>
    <lineage>
        <taxon>Eukaryota</taxon>
        <taxon>Fungi</taxon>
        <taxon>Dikarya</taxon>
        <taxon>Ascomycota</taxon>
        <taxon>Pezizomycotina</taxon>
        <taxon>Leotiomycetes</taxon>
        <taxon>Helotiales</taxon>
        <taxon>Lachnaceae</taxon>
        <taxon>Lachnellula</taxon>
    </lineage>
</organism>
<dbReference type="Proteomes" id="UP000481288">
    <property type="component" value="Unassembled WGS sequence"/>
</dbReference>